<comment type="caution">
    <text evidence="2">The sequence shown here is derived from an EMBL/GenBank/DDBJ whole genome shotgun (WGS) entry which is preliminary data.</text>
</comment>
<dbReference type="EMBL" id="CALTRL010004270">
    <property type="protein sequence ID" value="CAH7682753.1"/>
    <property type="molecule type" value="Genomic_DNA"/>
</dbReference>
<evidence type="ECO:0000256" key="1">
    <source>
        <dbReference type="SAM" id="MobiDB-lite"/>
    </source>
</evidence>
<feature type="compositionally biased region" description="Polar residues" evidence="1">
    <location>
        <begin position="40"/>
        <end position="55"/>
    </location>
</feature>
<accession>A0AAV0B6T9</accession>
<keyword evidence="3" id="KW-1185">Reference proteome</keyword>
<feature type="compositionally biased region" description="Low complexity" evidence="1">
    <location>
        <begin position="64"/>
        <end position="109"/>
    </location>
</feature>
<reference evidence="2" key="1">
    <citation type="submission" date="2022-06" db="EMBL/GenBank/DDBJ databases">
        <authorList>
            <consortium name="SYNGENTA / RWTH Aachen University"/>
        </authorList>
    </citation>
    <scope>NUCLEOTIDE SEQUENCE</scope>
</reference>
<evidence type="ECO:0000313" key="3">
    <source>
        <dbReference type="Proteomes" id="UP001153365"/>
    </source>
</evidence>
<evidence type="ECO:0000313" key="2">
    <source>
        <dbReference type="EMBL" id="CAH7682753.1"/>
    </source>
</evidence>
<proteinExistence type="predicted"/>
<feature type="compositionally biased region" description="Polar residues" evidence="1">
    <location>
        <begin position="154"/>
        <end position="174"/>
    </location>
</feature>
<feature type="compositionally biased region" description="Low complexity" evidence="1">
    <location>
        <begin position="126"/>
        <end position="136"/>
    </location>
</feature>
<name>A0AAV0B6T9_PHAPC</name>
<gene>
    <name evidence="2" type="ORF">PPACK8108_LOCUS15839</name>
</gene>
<feature type="non-terminal residue" evidence="2">
    <location>
        <position position="174"/>
    </location>
</feature>
<dbReference type="Proteomes" id="UP001153365">
    <property type="component" value="Unassembled WGS sequence"/>
</dbReference>
<sequence>MVNSKNGLLTRSISIRTTSSSINGQQQQPGQQLSSSTPSVIRQPTNRSITDQSGKQLRRSLPFPSTASTASTTASTTAPSTRIRQISSNSNSNSTSLNKQQLLRSSQSRVSTLINNTTPDSRHSSYHSPSSVSFPRRVTSTPPIRSEQKPNRSRPASTKPSTVSPSDLSSLRRS</sequence>
<protein>
    <submittedName>
        <fullName evidence="2">Expressed protein</fullName>
    </submittedName>
</protein>
<organism evidence="2 3">
    <name type="scientific">Phakopsora pachyrhizi</name>
    <name type="common">Asian soybean rust disease fungus</name>
    <dbReference type="NCBI Taxonomy" id="170000"/>
    <lineage>
        <taxon>Eukaryota</taxon>
        <taxon>Fungi</taxon>
        <taxon>Dikarya</taxon>
        <taxon>Basidiomycota</taxon>
        <taxon>Pucciniomycotina</taxon>
        <taxon>Pucciniomycetes</taxon>
        <taxon>Pucciniales</taxon>
        <taxon>Phakopsoraceae</taxon>
        <taxon>Phakopsora</taxon>
    </lineage>
</organism>
<feature type="compositionally biased region" description="Low complexity" evidence="1">
    <location>
        <begin position="10"/>
        <end position="39"/>
    </location>
</feature>
<feature type="compositionally biased region" description="Polar residues" evidence="1">
    <location>
        <begin position="110"/>
        <end position="119"/>
    </location>
</feature>
<feature type="region of interest" description="Disordered" evidence="1">
    <location>
        <begin position="1"/>
        <end position="174"/>
    </location>
</feature>
<dbReference type="AlphaFoldDB" id="A0AAV0B6T9"/>